<feature type="transmembrane region" description="Helical" evidence="7">
    <location>
        <begin position="267"/>
        <end position="285"/>
    </location>
</feature>
<feature type="transmembrane region" description="Helical" evidence="7">
    <location>
        <begin position="208"/>
        <end position="227"/>
    </location>
</feature>
<evidence type="ECO:0000256" key="4">
    <source>
        <dbReference type="ARBA" id="ARBA00022989"/>
    </source>
</evidence>
<keyword evidence="5 7" id="KW-0472">Membrane</keyword>
<evidence type="ECO:0000256" key="5">
    <source>
        <dbReference type="ARBA" id="ARBA00023136"/>
    </source>
</evidence>
<protein>
    <submittedName>
        <fullName evidence="8">Uncharacterized protein</fullName>
    </submittedName>
</protein>
<feature type="region of interest" description="Disordered" evidence="6">
    <location>
        <begin position="375"/>
        <end position="412"/>
    </location>
</feature>
<sequence length="412" mass="45344">MPLFGKRRAAKEEGSLPSTEADGHRHHKRSPAESYSMSKRPSFGQWVKHTWLDIVTMAIMGALGLGIYFAEPRPARSFAVTFSDGQVVYPQFAYPLRDEVVPIWLAAFLASMVPITIMAIMQIRVRSFWDFNNAVIGILYSLITAALFQVWVKWLIGGLRPHFLDVCDPDPAKMGNNNGEGFQRLYFRPDICRGEKKLINDALESFPSGHTTAAFAGFGYLYLYLNAKLKVFSNYHPSLWKLALTYSPILAAVLIGGALTIDEYHNWYDIFAGAAVGITMAFSSYRMTFAAIWDWRFNHIPLNRTAPFNYDSYMNAELLHAVATRKAGWGGDGLGHGHGHGHHDKHAAGMGAGHVGHHDGMGHHNGVGHHNGLGHQDGAHSAVGGHANGVPANDGFTQHRRPVGGHGGDHMV</sequence>
<comment type="subcellular location">
    <subcellularLocation>
        <location evidence="1">Membrane</location>
        <topology evidence="1">Multi-pass membrane protein</topology>
    </subcellularLocation>
</comment>
<dbReference type="Proteomes" id="UP000294847">
    <property type="component" value="Chromosome 3"/>
</dbReference>
<feature type="transmembrane region" description="Helical" evidence="7">
    <location>
        <begin position="133"/>
        <end position="152"/>
    </location>
</feature>
<dbReference type="GO" id="GO:0006644">
    <property type="term" value="P:phospholipid metabolic process"/>
    <property type="evidence" value="ECO:0007669"/>
    <property type="project" value="InterPro"/>
</dbReference>
<gene>
    <name evidence="8" type="ORF">PoMZ_03655</name>
</gene>
<dbReference type="Pfam" id="PF01569">
    <property type="entry name" value="PAP2"/>
    <property type="match status" value="1"/>
</dbReference>
<feature type="transmembrane region" description="Helical" evidence="7">
    <location>
        <begin position="239"/>
        <end position="261"/>
    </location>
</feature>
<accession>A0A4P7N7M1</accession>
<evidence type="ECO:0000256" key="7">
    <source>
        <dbReference type="SAM" id="Phobius"/>
    </source>
</evidence>
<dbReference type="PANTHER" id="PTHR10165:SF84">
    <property type="entry name" value="PHOSPHATIDIC ACID PHOSPHATASE BETA"/>
    <property type="match status" value="1"/>
</dbReference>
<reference evidence="8 9" key="1">
    <citation type="journal article" date="2019" name="Mol. Biol. Evol.">
        <title>Blast fungal genomes show frequent chromosomal changes, gene gains and losses, and effector gene turnover.</title>
        <authorList>
            <person name="Gomez Luciano L.B."/>
            <person name="Jason Tsai I."/>
            <person name="Chuma I."/>
            <person name="Tosa Y."/>
            <person name="Chen Y.H."/>
            <person name="Li J.Y."/>
            <person name="Li M.Y."/>
            <person name="Jade Lu M.Y."/>
            <person name="Nakayashiki H."/>
            <person name="Li W.H."/>
        </authorList>
    </citation>
    <scope>NUCLEOTIDE SEQUENCE [LARGE SCALE GENOMIC DNA]</scope>
    <source>
        <strain evidence="8">MZ5-1-6</strain>
    </source>
</reference>
<evidence type="ECO:0000313" key="8">
    <source>
        <dbReference type="EMBL" id="QBZ58697.1"/>
    </source>
</evidence>
<dbReference type="SUPFAM" id="SSF48317">
    <property type="entry name" value="Acid phosphatase/Vanadium-dependent haloperoxidase"/>
    <property type="match status" value="1"/>
</dbReference>
<dbReference type="AlphaFoldDB" id="A0A4P7N7M1"/>
<evidence type="ECO:0000256" key="3">
    <source>
        <dbReference type="ARBA" id="ARBA00022692"/>
    </source>
</evidence>
<dbReference type="InterPro" id="IPR036938">
    <property type="entry name" value="PAP2/HPO_sf"/>
</dbReference>
<evidence type="ECO:0000256" key="2">
    <source>
        <dbReference type="ARBA" id="ARBA00008816"/>
    </source>
</evidence>
<keyword evidence="3 7" id="KW-0812">Transmembrane</keyword>
<name>A0A4P7N7M1_PYROR</name>
<dbReference type="Gene3D" id="1.20.144.10">
    <property type="entry name" value="Phosphatidic acid phosphatase type 2/haloperoxidase"/>
    <property type="match status" value="1"/>
</dbReference>
<dbReference type="VEuPathDB" id="FungiDB:M_BR32_EuGene_00076851"/>
<dbReference type="GO" id="GO:0016020">
    <property type="term" value="C:membrane"/>
    <property type="evidence" value="ECO:0007669"/>
    <property type="project" value="UniProtKB-SubCell"/>
</dbReference>
<dbReference type="GO" id="GO:0046839">
    <property type="term" value="P:phospholipid dephosphorylation"/>
    <property type="evidence" value="ECO:0007669"/>
    <property type="project" value="TreeGrafter"/>
</dbReference>
<feature type="region of interest" description="Disordered" evidence="6">
    <location>
        <begin position="1"/>
        <end position="38"/>
    </location>
</feature>
<dbReference type="GO" id="GO:0008195">
    <property type="term" value="F:phosphatidate phosphatase activity"/>
    <property type="evidence" value="ECO:0007669"/>
    <property type="project" value="TreeGrafter"/>
</dbReference>
<dbReference type="InterPro" id="IPR043216">
    <property type="entry name" value="PAP-like"/>
</dbReference>
<feature type="transmembrane region" description="Helical" evidence="7">
    <location>
        <begin position="101"/>
        <end position="121"/>
    </location>
</feature>
<evidence type="ECO:0000256" key="6">
    <source>
        <dbReference type="SAM" id="MobiDB-lite"/>
    </source>
</evidence>
<dbReference type="EMBL" id="CP034206">
    <property type="protein sequence ID" value="QBZ58697.1"/>
    <property type="molecule type" value="Genomic_DNA"/>
</dbReference>
<comment type="similarity">
    <text evidence="2">Belongs to the PA-phosphatase related phosphoesterase family.</text>
</comment>
<dbReference type="SMART" id="SM00014">
    <property type="entry name" value="acidPPc"/>
    <property type="match status" value="1"/>
</dbReference>
<dbReference type="CDD" id="cd03390">
    <property type="entry name" value="PAP2_containing_1_like"/>
    <property type="match status" value="1"/>
</dbReference>
<evidence type="ECO:0000256" key="1">
    <source>
        <dbReference type="ARBA" id="ARBA00004141"/>
    </source>
</evidence>
<evidence type="ECO:0000313" key="9">
    <source>
        <dbReference type="Proteomes" id="UP000294847"/>
    </source>
</evidence>
<proteinExistence type="inferred from homology"/>
<dbReference type="InterPro" id="IPR000326">
    <property type="entry name" value="PAP2/HPO"/>
</dbReference>
<organism evidence="8 9">
    <name type="scientific">Pyricularia oryzae</name>
    <name type="common">Rice blast fungus</name>
    <name type="synonym">Magnaporthe oryzae</name>
    <dbReference type="NCBI Taxonomy" id="318829"/>
    <lineage>
        <taxon>Eukaryota</taxon>
        <taxon>Fungi</taxon>
        <taxon>Dikarya</taxon>
        <taxon>Ascomycota</taxon>
        <taxon>Pezizomycotina</taxon>
        <taxon>Sordariomycetes</taxon>
        <taxon>Sordariomycetidae</taxon>
        <taxon>Magnaporthales</taxon>
        <taxon>Pyriculariaceae</taxon>
        <taxon>Pyricularia</taxon>
    </lineage>
</organism>
<dbReference type="PANTHER" id="PTHR10165">
    <property type="entry name" value="LIPID PHOSPHATE PHOSPHATASE"/>
    <property type="match status" value="1"/>
</dbReference>
<feature type="transmembrane region" description="Helical" evidence="7">
    <location>
        <begin position="50"/>
        <end position="70"/>
    </location>
</feature>
<keyword evidence="4 7" id="KW-1133">Transmembrane helix</keyword>